<evidence type="ECO:0008006" key="4">
    <source>
        <dbReference type="Google" id="ProtNLM"/>
    </source>
</evidence>
<dbReference type="PANTHER" id="PTHR34861">
    <property type="match status" value="1"/>
</dbReference>
<dbReference type="GO" id="GO:0004061">
    <property type="term" value="F:arylformamidase activity"/>
    <property type="evidence" value="ECO:0007669"/>
    <property type="project" value="InterPro"/>
</dbReference>
<sequence>MYANWPTYDQLPLHPSFPTKAAWGVWGTDDEFGALNHITPDTIRAAKVEIQYGLAINLNLELDSPNPPLNPTRPAMIHAFVPFPGYQDDIISLNTQVSTQFDGLRHYPYSTNNSVDTYQFYNELITFDDIFSPGSAVTTLGIHNAANKGIAGRGVLLDWAGWKESKNETYQAFVAELVTASDLDQVATWQGLDPSNFTKPGDWVIIRTGFMKQYYALDTSQQEMLPFRDDADAQWIGLEASEDTLRWVWEKKLSMVGSDNPAVESVPFNATILGENRALHEIFISGWGQSIVEFLNLEKLAEKCHELNKFSFFFTLQDLNVVGGIASPPNAMAIL</sequence>
<proteinExistence type="inferred from homology"/>
<name>A0A6A4GR90_9AGAR</name>
<protein>
    <recommendedName>
        <fullName evidence="4">Cyclase</fullName>
    </recommendedName>
</protein>
<dbReference type="EMBL" id="ML769771">
    <property type="protein sequence ID" value="KAE9387946.1"/>
    <property type="molecule type" value="Genomic_DNA"/>
</dbReference>
<dbReference type="PANTHER" id="PTHR34861:SF11">
    <property type="entry name" value="CYCLASE"/>
    <property type="match status" value="1"/>
</dbReference>
<accession>A0A6A4GR90</accession>
<evidence type="ECO:0000313" key="2">
    <source>
        <dbReference type="EMBL" id="KAE9387946.1"/>
    </source>
</evidence>
<dbReference type="InterPro" id="IPR007325">
    <property type="entry name" value="KFase/CYL"/>
</dbReference>
<dbReference type="Pfam" id="PF04199">
    <property type="entry name" value="Cyclase"/>
    <property type="match status" value="1"/>
</dbReference>
<evidence type="ECO:0000313" key="3">
    <source>
        <dbReference type="Proteomes" id="UP000799118"/>
    </source>
</evidence>
<organism evidence="2 3">
    <name type="scientific">Gymnopus androsaceus JB14</name>
    <dbReference type="NCBI Taxonomy" id="1447944"/>
    <lineage>
        <taxon>Eukaryota</taxon>
        <taxon>Fungi</taxon>
        <taxon>Dikarya</taxon>
        <taxon>Basidiomycota</taxon>
        <taxon>Agaricomycotina</taxon>
        <taxon>Agaricomycetes</taxon>
        <taxon>Agaricomycetidae</taxon>
        <taxon>Agaricales</taxon>
        <taxon>Marasmiineae</taxon>
        <taxon>Omphalotaceae</taxon>
        <taxon>Gymnopus</taxon>
    </lineage>
</organism>
<dbReference type="SUPFAM" id="SSF102198">
    <property type="entry name" value="Putative cyclase"/>
    <property type="match status" value="1"/>
</dbReference>
<gene>
    <name evidence="2" type="ORF">BT96DRAFT_890803</name>
</gene>
<dbReference type="GO" id="GO:0019441">
    <property type="term" value="P:L-tryptophan catabolic process to kynurenine"/>
    <property type="evidence" value="ECO:0007669"/>
    <property type="project" value="InterPro"/>
</dbReference>
<reference evidence="2" key="1">
    <citation type="journal article" date="2019" name="Environ. Microbiol.">
        <title>Fungal ecological strategies reflected in gene transcription - a case study of two litter decomposers.</title>
        <authorList>
            <person name="Barbi F."/>
            <person name="Kohler A."/>
            <person name="Barry K."/>
            <person name="Baskaran P."/>
            <person name="Daum C."/>
            <person name="Fauchery L."/>
            <person name="Ihrmark K."/>
            <person name="Kuo A."/>
            <person name="LaButti K."/>
            <person name="Lipzen A."/>
            <person name="Morin E."/>
            <person name="Grigoriev I.V."/>
            <person name="Henrissat B."/>
            <person name="Lindahl B."/>
            <person name="Martin F."/>
        </authorList>
    </citation>
    <scope>NUCLEOTIDE SEQUENCE</scope>
    <source>
        <strain evidence="2">JB14</strain>
    </source>
</reference>
<comment type="similarity">
    <text evidence="1">Belongs to the Cyclase 1 superfamily.</text>
</comment>
<dbReference type="Gene3D" id="3.50.30.50">
    <property type="entry name" value="Putative cyclase"/>
    <property type="match status" value="1"/>
</dbReference>
<dbReference type="OrthoDB" id="5396at2759"/>
<dbReference type="AlphaFoldDB" id="A0A6A4GR90"/>
<dbReference type="InterPro" id="IPR037175">
    <property type="entry name" value="KFase_sf"/>
</dbReference>
<dbReference type="Proteomes" id="UP000799118">
    <property type="component" value="Unassembled WGS sequence"/>
</dbReference>
<evidence type="ECO:0000256" key="1">
    <source>
        <dbReference type="ARBA" id="ARBA00007865"/>
    </source>
</evidence>
<keyword evidence="3" id="KW-1185">Reference proteome</keyword>